<organism evidence="1 2">
    <name type="scientific">Gordonia westfalica</name>
    <dbReference type="NCBI Taxonomy" id="158898"/>
    <lineage>
        <taxon>Bacteria</taxon>
        <taxon>Bacillati</taxon>
        <taxon>Actinomycetota</taxon>
        <taxon>Actinomycetes</taxon>
        <taxon>Mycobacteriales</taxon>
        <taxon>Gordoniaceae</taxon>
        <taxon>Gordonia</taxon>
    </lineage>
</organism>
<evidence type="ECO:0000313" key="1">
    <source>
        <dbReference type="EMBL" id="SDU50616.1"/>
    </source>
</evidence>
<proteinExistence type="predicted"/>
<evidence type="ECO:0000313" key="2">
    <source>
        <dbReference type="Proteomes" id="UP000183180"/>
    </source>
</evidence>
<dbReference type="Proteomes" id="UP000183180">
    <property type="component" value="Unassembled WGS sequence"/>
</dbReference>
<dbReference type="EMBL" id="FNLM01000034">
    <property type="protein sequence ID" value="SDU50616.1"/>
    <property type="molecule type" value="Genomic_DNA"/>
</dbReference>
<dbReference type="AlphaFoldDB" id="A0A1H2J361"/>
<reference evidence="1 2" key="1">
    <citation type="submission" date="2016-10" db="EMBL/GenBank/DDBJ databases">
        <authorList>
            <person name="de Groot N.N."/>
        </authorList>
    </citation>
    <scope>NUCLEOTIDE SEQUENCE [LARGE SCALE GENOMIC DNA]</scope>
    <source>
        <strain evidence="1 2">DSM 44215</strain>
    </source>
</reference>
<dbReference type="RefSeq" id="WP_074850022.1">
    <property type="nucleotide sequence ID" value="NZ_FNLM01000034.1"/>
</dbReference>
<protein>
    <submittedName>
        <fullName evidence="1">Uncharacterized protein</fullName>
    </submittedName>
</protein>
<accession>A0A1H2J361</accession>
<gene>
    <name evidence="1" type="ORF">SAMN04488548_1341666</name>
</gene>
<dbReference type="STRING" id="158898.SAMN04488548_1341666"/>
<sequence>MSAPAFDNLGEYAAGWDAAVWNASEFEGLTLDQLAGVFADRAGEFERLAADDELHYPESAAYKAGAAYAYRMAHAATLEVIATRPVPRSRPQ</sequence>
<name>A0A1H2J361_9ACTN</name>